<dbReference type="Pfam" id="PF25055">
    <property type="entry name" value="DUF7792"/>
    <property type="match status" value="1"/>
</dbReference>
<keyword evidence="4" id="KW-1185">Reference proteome</keyword>
<dbReference type="Gene3D" id="1.20.930.20">
    <property type="entry name" value="Adaptor protein Cbl, N-terminal domain"/>
    <property type="match status" value="1"/>
</dbReference>
<evidence type="ECO:0000256" key="1">
    <source>
        <dbReference type="ARBA" id="ARBA00022737"/>
    </source>
</evidence>
<dbReference type="Proteomes" id="UP001157006">
    <property type="component" value="Chromosome 4"/>
</dbReference>
<proteinExistence type="predicted"/>
<sequence>MGFSKKSTTTADLVKQRLTKQIQLADQVSKAAEEGSSSFKQECLELKSKTEKLASLLRQAATSSSDLPEPPARRIIGDTEQVLKKTLTLVLKCKVNGLMKRIFSIVPSAAFREMSSRLENSIGDVSWLLRLSAPAEEGSYEYLGLPPNASNDPILCLIWEQIAILYNGSVDDRSDAAAALVTLARDNELFGKLIIEEGGVGPLLKLIKEGKIESQVYAVEAIGLLGRDAESIDVMINAGVFFVFAKILKRGPMKVQAVVAWAVSQLVSKYPKCQDIFVEHDIVRLLVSHIAFETVQERSHSSEIGNCNTEPSSSSCSGINMNGRELEDAESKADMKAMAVKALTLLAKDNSAICCSLIESSALLFLAILLQKGSEEVKYNSSLALKEITAVIEKDPELRMAFKPNSPACKAVVDQVIDIIDKEDKRLLIPCIKVIGSLARTFAKTETRRIIGLLVRLLDEREAEVSKEAADSLTKFACNDNYLHLDHSKAIISSGGAKHLVQLAYLGEPPVQYSALVLLSYIALHVPDSEELARVDVLGVLGVLKKIRFLL</sequence>
<dbReference type="InterPro" id="IPR056694">
    <property type="entry name" value="DUF7792"/>
</dbReference>
<dbReference type="PANTHER" id="PTHR46168:SF9">
    <property type="entry name" value="ARMADILLO REPEAT ONLY 2"/>
    <property type="match status" value="1"/>
</dbReference>
<dbReference type="EMBL" id="OX451739">
    <property type="protein sequence ID" value="CAI8609027.1"/>
    <property type="molecule type" value="Genomic_DNA"/>
</dbReference>
<evidence type="ECO:0000313" key="4">
    <source>
        <dbReference type="Proteomes" id="UP001157006"/>
    </source>
</evidence>
<organism evidence="3 4">
    <name type="scientific">Vicia faba</name>
    <name type="common">Broad bean</name>
    <name type="synonym">Faba vulgaris</name>
    <dbReference type="NCBI Taxonomy" id="3906"/>
    <lineage>
        <taxon>Eukaryota</taxon>
        <taxon>Viridiplantae</taxon>
        <taxon>Streptophyta</taxon>
        <taxon>Embryophyta</taxon>
        <taxon>Tracheophyta</taxon>
        <taxon>Spermatophyta</taxon>
        <taxon>Magnoliopsida</taxon>
        <taxon>eudicotyledons</taxon>
        <taxon>Gunneridae</taxon>
        <taxon>Pentapetalae</taxon>
        <taxon>rosids</taxon>
        <taxon>fabids</taxon>
        <taxon>Fabales</taxon>
        <taxon>Fabaceae</taxon>
        <taxon>Papilionoideae</taxon>
        <taxon>50 kb inversion clade</taxon>
        <taxon>NPAAA clade</taxon>
        <taxon>Hologalegina</taxon>
        <taxon>IRL clade</taxon>
        <taxon>Fabeae</taxon>
        <taxon>Vicia</taxon>
    </lineage>
</organism>
<evidence type="ECO:0000259" key="2">
    <source>
        <dbReference type="Pfam" id="PF25055"/>
    </source>
</evidence>
<reference evidence="3 4" key="1">
    <citation type="submission" date="2023-01" db="EMBL/GenBank/DDBJ databases">
        <authorList>
            <person name="Kreplak J."/>
        </authorList>
    </citation>
    <scope>NUCLEOTIDE SEQUENCE [LARGE SCALE GENOMIC DNA]</scope>
</reference>
<dbReference type="GO" id="GO:0007166">
    <property type="term" value="P:cell surface receptor signaling pathway"/>
    <property type="evidence" value="ECO:0007669"/>
    <property type="project" value="InterPro"/>
</dbReference>
<feature type="domain" description="DUF7792" evidence="2">
    <location>
        <begin position="15"/>
        <end position="132"/>
    </location>
</feature>
<evidence type="ECO:0000313" key="3">
    <source>
        <dbReference type="EMBL" id="CAI8609027.1"/>
    </source>
</evidence>
<dbReference type="InterPro" id="IPR011989">
    <property type="entry name" value="ARM-like"/>
</dbReference>
<gene>
    <name evidence="3" type="ORF">VFH_IV113480</name>
</gene>
<protein>
    <recommendedName>
        <fullName evidence="2">DUF7792 domain-containing protein</fullName>
    </recommendedName>
</protein>
<name>A0AAV1AHP8_VICFA</name>
<dbReference type="Gene3D" id="1.25.10.10">
    <property type="entry name" value="Leucine-rich Repeat Variant"/>
    <property type="match status" value="2"/>
</dbReference>
<dbReference type="SUPFAM" id="SSF48371">
    <property type="entry name" value="ARM repeat"/>
    <property type="match status" value="1"/>
</dbReference>
<accession>A0AAV1AHP8</accession>
<keyword evidence="1" id="KW-0677">Repeat</keyword>
<dbReference type="AlphaFoldDB" id="A0AAV1AHP8"/>
<dbReference type="InterPro" id="IPR016024">
    <property type="entry name" value="ARM-type_fold"/>
</dbReference>
<dbReference type="SMART" id="SM00185">
    <property type="entry name" value="ARM"/>
    <property type="match status" value="4"/>
</dbReference>
<dbReference type="InterPro" id="IPR036537">
    <property type="entry name" value="Adaptor_Cbl_N_dom_sf"/>
</dbReference>
<dbReference type="InterPro" id="IPR000225">
    <property type="entry name" value="Armadillo"/>
</dbReference>
<dbReference type="PANTHER" id="PTHR46168">
    <property type="entry name" value="ARMADILLO REPEAT ONLY 4"/>
    <property type="match status" value="1"/>
</dbReference>